<evidence type="ECO:0000313" key="3">
    <source>
        <dbReference type="Proteomes" id="UP000078368"/>
    </source>
</evidence>
<keyword evidence="1" id="KW-0472">Membrane</keyword>
<evidence type="ECO:0000256" key="1">
    <source>
        <dbReference type="SAM" id="Phobius"/>
    </source>
</evidence>
<sequence length="132" mass="13628">MSAIPATTVPRRAARPVVSGVPGLKLVPAPASARGFFGVVIVCALLLVGALGTAFALNTQMVDTAYEIQSVQKELNVATAKEATLADRVVSASTPQKLTAKAEQLGLVPATSVLHLDLTTGAVKKPSEPQRK</sequence>
<name>A0A179B2N5_9ACTO</name>
<keyword evidence="1" id="KW-0812">Transmembrane</keyword>
<dbReference type="OrthoDB" id="3267558at2"/>
<evidence type="ECO:0008006" key="4">
    <source>
        <dbReference type="Google" id="ProtNLM"/>
    </source>
</evidence>
<dbReference type="Proteomes" id="UP000078368">
    <property type="component" value="Unassembled WGS sequence"/>
</dbReference>
<protein>
    <recommendedName>
        <fullName evidence="4">Cell division protein FtsL</fullName>
    </recommendedName>
</protein>
<keyword evidence="3" id="KW-1185">Reference proteome</keyword>
<dbReference type="EMBL" id="LVZK01000003">
    <property type="protein sequence ID" value="OAP85304.1"/>
    <property type="molecule type" value="Genomic_DNA"/>
</dbReference>
<proteinExistence type="predicted"/>
<feature type="transmembrane region" description="Helical" evidence="1">
    <location>
        <begin position="35"/>
        <end position="57"/>
    </location>
</feature>
<reference evidence="2 3" key="1">
    <citation type="submission" date="2016-04" db="EMBL/GenBank/DDBJ databases">
        <title>Peptidophaga gingivicola gen. nov., sp. nov., isolated from human subgingival plaque.</title>
        <authorList>
            <person name="Beall C.J."/>
            <person name="Mokrzan E.M."/>
            <person name="Griffen A.L."/>
            <person name="Leys E.J."/>
        </authorList>
    </citation>
    <scope>NUCLEOTIDE SEQUENCE [LARGE SCALE GENOMIC DNA]</scope>
    <source>
        <strain evidence="2 3">BA112</strain>
    </source>
</reference>
<dbReference type="STRING" id="1823756.A4H34_09365"/>
<accession>A0A179B2N5</accession>
<evidence type="ECO:0000313" key="2">
    <source>
        <dbReference type="EMBL" id="OAP85304.1"/>
    </source>
</evidence>
<organism evidence="2 3">
    <name type="scientific">Peptidiphaga gingivicola</name>
    <dbReference type="NCBI Taxonomy" id="2741497"/>
    <lineage>
        <taxon>Bacteria</taxon>
        <taxon>Bacillati</taxon>
        <taxon>Actinomycetota</taxon>
        <taxon>Actinomycetes</taxon>
        <taxon>Actinomycetales</taxon>
        <taxon>Actinomycetaceae</taxon>
        <taxon>Peptidiphaga</taxon>
    </lineage>
</organism>
<dbReference type="AlphaFoldDB" id="A0A179B2N5"/>
<keyword evidence="1" id="KW-1133">Transmembrane helix</keyword>
<dbReference type="RefSeq" id="WP_009199793.1">
    <property type="nucleotide sequence ID" value="NZ_LVZK01000003.1"/>
</dbReference>
<gene>
    <name evidence="2" type="ORF">A4H34_09365</name>
</gene>
<comment type="caution">
    <text evidence="2">The sequence shown here is derived from an EMBL/GenBank/DDBJ whole genome shotgun (WGS) entry which is preliminary data.</text>
</comment>